<evidence type="ECO:0000256" key="2">
    <source>
        <dbReference type="ARBA" id="ARBA00006295"/>
    </source>
</evidence>
<dbReference type="InterPro" id="IPR050336">
    <property type="entry name" value="Chromosome_partition/occlusion"/>
</dbReference>
<dbReference type="EMBL" id="QUSM01000001">
    <property type="protein sequence ID" value="RGD75823.1"/>
    <property type="molecule type" value="Genomic_DNA"/>
</dbReference>
<feature type="domain" description="ParB-like N-terminal" evidence="5">
    <location>
        <begin position="34"/>
        <end position="123"/>
    </location>
</feature>
<dbReference type="InterPro" id="IPR003115">
    <property type="entry name" value="ParB_N"/>
</dbReference>
<name>A0A3E3E2Z9_9FIRM</name>
<keyword evidence="4" id="KW-0238">DNA-binding</keyword>
<sequence>MKKKSGGLGKGLSALIPQEDVDGVFSENNEHDIKKVDINLVKANANQPRKHFDKEKIKELSDSIKEHGVIQPLLVVKEDNEYVIVAGERRYRASILAGLKEVPVIIKDYSEKEISEVSLIENLQREDLNEIEKAEAYNELKESFKMTQEDIAKRLGTSRASVANTLRLLSLTEDIKKAIRDNKISAGHARAILSVDEKYRDEFLEEIISKNLSVRESEKLSKEFKGNKNDKPKKTIKEKKENPYIVDLEHKMSLTFGTKVKLNDKGNKGSIVIDYYSNEDLSRLLELFNIEDK</sequence>
<dbReference type="GeneID" id="98000860"/>
<dbReference type="SMART" id="SM00470">
    <property type="entry name" value="ParB"/>
    <property type="match status" value="1"/>
</dbReference>
<dbReference type="Pfam" id="PF17762">
    <property type="entry name" value="HTH_ParB"/>
    <property type="match status" value="1"/>
</dbReference>
<dbReference type="Gene3D" id="1.10.10.2830">
    <property type="match status" value="1"/>
</dbReference>
<evidence type="ECO:0000313" key="6">
    <source>
        <dbReference type="EMBL" id="RGD75823.1"/>
    </source>
</evidence>
<dbReference type="GO" id="GO:0009295">
    <property type="term" value="C:nucleoid"/>
    <property type="evidence" value="ECO:0007669"/>
    <property type="project" value="UniProtKB-SubCell"/>
</dbReference>
<dbReference type="CDD" id="cd16393">
    <property type="entry name" value="SPO0J_N"/>
    <property type="match status" value="1"/>
</dbReference>
<dbReference type="RefSeq" id="WP_007050573.1">
    <property type="nucleotide sequence ID" value="NZ_CABKNJ010000001.1"/>
</dbReference>
<evidence type="ECO:0000259" key="5">
    <source>
        <dbReference type="SMART" id="SM00470"/>
    </source>
</evidence>
<accession>A0A3E3E2Z9</accession>
<protein>
    <submittedName>
        <fullName evidence="6">ParB/RepB/Spo0J family partition protein</fullName>
    </submittedName>
</protein>
<dbReference type="GO" id="GO:0005694">
    <property type="term" value="C:chromosome"/>
    <property type="evidence" value="ECO:0007669"/>
    <property type="project" value="TreeGrafter"/>
</dbReference>
<dbReference type="GO" id="GO:0007059">
    <property type="term" value="P:chromosome segregation"/>
    <property type="evidence" value="ECO:0007669"/>
    <property type="project" value="UniProtKB-KW"/>
</dbReference>
<dbReference type="Gene3D" id="3.90.1530.30">
    <property type="match status" value="1"/>
</dbReference>
<dbReference type="FunFam" id="3.90.1530.30:FF:000001">
    <property type="entry name" value="Chromosome partitioning protein ParB"/>
    <property type="match status" value="1"/>
</dbReference>
<dbReference type="PANTHER" id="PTHR33375">
    <property type="entry name" value="CHROMOSOME-PARTITIONING PROTEIN PARB-RELATED"/>
    <property type="match status" value="1"/>
</dbReference>
<dbReference type="FunFam" id="1.10.10.2830:FF:000001">
    <property type="entry name" value="Chromosome partitioning protein ParB"/>
    <property type="match status" value="1"/>
</dbReference>
<comment type="caution">
    <text evidence="6">The sequence shown here is derived from an EMBL/GenBank/DDBJ whole genome shotgun (WGS) entry which is preliminary data.</text>
</comment>
<reference evidence="6 7" key="1">
    <citation type="submission" date="2018-08" db="EMBL/GenBank/DDBJ databases">
        <title>A genome reference for cultivated species of the human gut microbiota.</title>
        <authorList>
            <person name="Zou Y."/>
            <person name="Xue W."/>
            <person name="Luo G."/>
        </authorList>
    </citation>
    <scope>NUCLEOTIDE SEQUENCE [LARGE SCALE GENOMIC DNA]</scope>
    <source>
        <strain evidence="6 7">AM25-6</strain>
    </source>
</reference>
<dbReference type="SUPFAM" id="SSF110849">
    <property type="entry name" value="ParB/Sulfiredoxin"/>
    <property type="match status" value="1"/>
</dbReference>
<dbReference type="Pfam" id="PF23552">
    <property type="entry name" value="ParB_C"/>
    <property type="match status" value="1"/>
</dbReference>
<dbReference type="InterPro" id="IPR057240">
    <property type="entry name" value="ParB_dimer_C"/>
</dbReference>
<dbReference type="InterPro" id="IPR041468">
    <property type="entry name" value="HTH_ParB/Spo0J"/>
</dbReference>
<dbReference type="Proteomes" id="UP000261212">
    <property type="component" value="Unassembled WGS sequence"/>
</dbReference>
<evidence type="ECO:0000256" key="3">
    <source>
        <dbReference type="ARBA" id="ARBA00022829"/>
    </source>
</evidence>
<comment type="similarity">
    <text evidence="2">Belongs to the ParB family.</text>
</comment>
<dbReference type="InterPro" id="IPR004437">
    <property type="entry name" value="ParB/RepB/Spo0J"/>
</dbReference>
<dbReference type="AlphaFoldDB" id="A0A3E3E2Z9"/>
<proteinExistence type="inferred from homology"/>
<evidence type="ECO:0000313" key="7">
    <source>
        <dbReference type="Proteomes" id="UP000261212"/>
    </source>
</evidence>
<dbReference type="Pfam" id="PF02195">
    <property type="entry name" value="ParB_N"/>
    <property type="match status" value="1"/>
</dbReference>
<comment type="subcellular location">
    <subcellularLocation>
        <location evidence="1">Cytoplasm</location>
        <location evidence="1">Nucleoid</location>
    </subcellularLocation>
</comment>
<dbReference type="GO" id="GO:0003677">
    <property type="term" value="F:DNA binding"/>
    <property type="evidence" value="ECO:0007669"/>
    <property type="project" value="UniProtKB-KW"/>
</dbReference>
<dbReference type="InterPro" id="IPR036086">
    <property type="entry name" value="ParB/Sulfiredoxin_sf"/>
</dbReference>
<gene>
    <name evidence="6" type="ORF">DW687_00445</name>
</gene>
<dbReference type="PANTHER" id="PTHR33375:SF1">
    <property type="entry name" value="CHROMOSOME-PARTITIONING PROTEIN PARB-RELATED"/>
    <property type="match status" value="1"/>
</dbReference>
<evidence type="ECO:0000256" key="1">
    <source>
        <dbReference type="ARBA" id="ARBA00004453"/>
    </source>
</evidence>
<keyword evidence="3" id="KW-0159">Chromosome partition</keyword>
<evidence type="ECO:0000256" key="4">
    <source>
        <dbReference type="ARBA" id="ARBA00023125"/>
    </source>
</evidence>
<dbReference type="NCBIfam" id="TIGR00180">
    <property type="entry name" value="parB_part"/>
    <property type="match status" value="1"/>
</dbReference>
<dbReference type="GO" id="GO:0045881">
    <property type="term" value="P:positive regulation of sporulation resulting in formation of a cellular spore"/>
    <property type="evidence" value="ECO:0007669"/>
    <property type="project" value="TreeGrafter"/>
</dbReference>
<organism evidence="6 7">
    <name type="scientific">Anaerofustis stercorihominis</name>
    <dbReference type="NCBI Taxonomy" id="214853"/>
    <lineage>
        <taxon>Bacteria</taxon>
        <taxon>Bacillati</taxon>
        <taxon>Bacillota</taxon>
        <taxon>Clostridia</taxon>
        <taxon>Eubacteriales</taxon>
        <taxon>Eubacteriaceae</taxon>
        <taxon>Anaerofustis</taxon>
    </lineage>
</organism>